<evidence type="ECO:0000313" key="1">
    <source>
        <dbReference type="EMBL" id="TGJ71528.1"/>
    </source>
</evidence>
<sequence>MPCKSTSRAFFPYLDSIEDPKDLSRFLEKTLLFERQVIKVGKAKHPLDQERTIRYGLGIWQSRVLRRHIPGFDS</sequence>
<dbReference type="EMBL" id="SOZJ01000002">
    <property type="protein sequence ID" value="TGJ71528.1"/>
    <property type="molecule type" value="Genomic_DNA"/>
</dbReference>
<protein>
    <submittedName>
        <fullName evidence="1">Uncharacterized protein</fullName>
    </submittedName>
</protein>
<dbReference type="Proteomes" id="UP000297595">
    <property type="component" value="Unassembled WGS sequence"/>
</dbReference>
<comment type="caution">
    <text evidence="1">The sequence shown here is derived from an EMBL/GenBank/DDBJ whole genome shotgun (WGS) entry which is preliminary data.</text>
</comment>
<gene>
    <name evidence="1" type="ORF">EYR41_003490</name>
</gene>
<accession>A0A8H2E601</accession>
<dbReference type="AlphaFoldDB" id="A0A8H2E601"/>
<proteinExistence type="predicted"/>
<evidence type="ECO:0000313" key="2">
    <source>
        <dbReference type="Proteomes" id="UP000297595"/>
    </source>
</evidence>
<name>A0A8H2E601_ORBOL</name>
<organism evidence="1 2">
    <name type="scientific">Orbilia oligospora</name>
    <name type="common">Nematode-trapping fungus</name>
    <name type="synonym">Arthrobotrys oligospora</name>
    <dbReference type="NCBI Taxonomy" id="2813651"/>
    <lineage>
        <taxon>Eukaryota</taxon>
        <taxon>Fungi</taxon>
        <taxon>Dikarya</taxon>
        <taxon>Ascomycota</taxon>
        <taxon>Pezizomycotina</taxon>
        <taxon>Orbiliomycetes</taxon>
        <taxon>Orbiliales</taxon>
        <taxon>Orbiliaceae</taxon>
        <taxon>Orbilia</taxon>
    </lineage>
</organism>
<dbReference type="OrthoDB" id="10280638at2759"/>
<reference evidence="1 2" key="1">
    <citation type="submission" date="2019-03" db="EMBL/GenBank/DDBJ databases">
        <title>Nematode-trapping fungi genome.</title>
        <authorList>
            <person name="Vidal-Diez De Ulzurrun G."/>
        </authorList>
    </citation>
    <scope>NUCLEOTIDE SEQUENCE [LARGE SCALE GENOMIC DNA]</scope>
    <source>
        <strain evidence="1 2">TWF154</strain>
    </source>
</reference>